<organism evidence="1 2">
    <name type="scientific">Rhizophagus irregularis</name>
    <dbReference type="NCBI Taxonomy" id="588596"/>
    <lineage>
        <taxon>Eukaryota</taxon>
        <taxon>Fungi</taxon>
        <taxon>Fungi incertae sedis</taxon>
        <taxon>Mucoromycota</taxon>
        <taxon>Glomeromycotina</taxon>
        <taxon>Glomeromycetes</taxon>
        <taxon>Glomerales</taxon>
        <taxon>Glomeraceae</taxon>
        <taxon>Rhizophagus</taxon>
    </lineage>
</organism>
<dbReference type="AlphaFoldDB" id="A0A2I1HK45"/>
<dbReference type="Proteomes" id="UP000234323">
    <property type="component" value="Unassembled WGS sequence"/>
</dbReference>
<comment type="caution">
    <text evidence="1">The sequence shown here is derived from an EMBL/GenBank/DDBJ whole genome shotgun (WGS) entry which is preliminary data.</text>
</comment>
<dbReference type="VEuPathDB" id="FungiDB:RhiirA1_404613"/>
<protein>
    <submittedName>
        <fullName evidence="1">Uncharacterized protein</fullName>
    </submittedName>
</protein>
<evidence type="ECO:0000313" key="1">
    <source>
        <dbReference type="EMBL" id="PKY59246.1"/>
    </source>
</evidence>
<gene>
    <name evidence="1" type="ORF">RhiirA4_481827</name>
</gene>
<evidence type="ECO:0000313" key="2">
    <source>
        <dbReference type="Proteomes" id="UP000234323"/>
    </source>
</evidence>
<dbReference type="EMBL" id="LLXI01003444">
    <property type="protein sequence ID" value="PKY59246.1"/>
    <property type="molecule type" value="Genomic_DNA"/>
</dbReference>
<feature type="non-terminal residue" evidence="1">
    <location>
        <position position="1"/>
    </location>
</feature>
<keyword evidence="2" id="KW-1185">Reference proteome</keyword>
<name>A0A2I1HK45_9GLOM</name>
<accession>A0A2I1HK45</accession>
<reference evidence="1 2" key="1">
    <citation type="submission" date="2015-10" db="EMBL/GenBank/DDBJ databases">
        <title>Genome analyses suggest a sexual origin of heterokaryosis in a supposedly ancient asexual fungus.</title>
        <authorList>
            <person name="Ropars J."/>
            <person name="Sedzielewska K."/>
            <person name="Noel J."/>
            <person name="Charron P."/>
            <person name="Farinelli L."/>
            <person name="Marton T."/>
            <person name="Kruger M."/>
            <person name="Pelin A."/>
            <person name="Brachmann A."/>
            <person name="Corradi N."/>
        </authorList>
    </citation>
    <scope>NUCLEOTIDE SEQUENCE [LARGE SCALE GENOMIC DNA]</scope>
    <source>
        <strain evidence="1 2">A4</strain>
    </source>
</reference>
<sequence>SENSSDSENELESEETLAFFTSQLRVPKVIYTTVLIEYPEISPEGVVMIYNVFDWKNPMDAFSDTTCINKLLIV</sequence>
<proteinExistence type="predicted"/>